<dbReference type="Pfam" id="PF00067">
    <property type="entry name" value="p450"/>
    <property type="match status" value="1"/>
</dbReference>
<dbReference type="InterPro" id="IPR001128">
    <property type="entry name" value="Cyt_P450"/>
</dbReference>
<dbReference type="GO" id="GO:0004497">
    <property type="term" value="F:monooxygenase activity"/>
    <property type="evidence" value="ECO:0007669"/>
    <property type="project" value="UniProtKB-KW"/>
</dbReference>
<comment type="cofactor">
    <cofactor evidence="1">
        <name>heme</name>
        <dbReference type="ChEBI" id="CHEBI:30413"/>
    </cofactor>
</comment>
<gene>
    <name evidence="13" type="ORF">PVAND_000043</name>
</gene>
<dbReference type="Proteomes" id="UP001107558">
    <property type="component" value="Chromosome 3"/>
</dbReference>
<dbReference type="GO" id="GO:0020037">
    <property type="term" value="F:heme binding"/>
    <property type="evidence" value="ECO:0007669"/>
    <property type="project" value="InterPro"/>
</dbReference>
<evidence type="ECO:0000256" key="11">
    <source>
        <dbReference type="ARBA" id="ARBA00023033"/>
    </source>
</evidence>
<keyword evidence="12" id="KW-0472">Membrane</keyword>
<evidence type="ECO:0000256" key="3">
    <source>
        <dbReference type="ARBA" id="ARBA00004406"/>
    </source>
</evidence>
<name>A0A9J6BIV4_POLVA</name>
<evidence type="ECO:0000256" key="8">
    <source>
        <dbReference type="ARBA" id="ARBA00022848"/>
    </source>
</evidence>
<dbReference type="PANTHER" id="PTHR24292">
    <property type="entry name" value="CYTOCHROME P450"/>
    <property type="match status" value="1"/>
</dbReference>
<evidence type="ECO:0000313" key="14">
    <source>
        <dbReference type="Proteomes" id="UP001107558"/>
    </source>
</evidence>
<evidence type="ECO:0000256" key="12">
    <source>
        <dbReference type="ARBA" id="ARBA00023136"/>
    </source>
</evidence>
<keyword evidence="7" id="KW-0256">Endoplasmic reticulum</keyword>
<keyword evidence="6" id="KW-0479">Metal-binding</keyword>
<dbReference type="PRINTS" id="PR00464">
    <property type="entry name" value="EP450II"/>
</dbReference>
<evidence type="ECO:0000256" key="4">
    <source>
        <dbReference type="ARBA" id="ARBA00010617"/>
    </source>
</evidence>
<keyword evidence="9" id="KW-0560">Oxidoreductase</keyword>
<evidence type="ECO:0000256" key="6">
    <source>
        <dbReference type="ARBA" id="ARBA00022723"/>
    </source>
</evidence>
<keyword evidence="11" id="KW-0503">Monooxygenase</keyword>
<dbReference type="GO" id="GO:0005789">
    <property type="term" value="C:endoplasmic reticulum membrane"/>
    <property type="evidence" value="ECO:0007669"/>
    <property type="project" value="UniProtKB-SubCell"/>
</dbReference>
<comment type="subcellular location">
    <subcellularLocation>
        <location evidence="3">Endoplasmic reticulum membrane</location>
        <topology evidence="3">Peripheral membrane protein</topology>
    </subcellularLocation>
    <subcellularLocation>
        <location evidence="2">Microsome membrane</location>
        <topology evidence="2">Peripheral membrane protein</topology>
    </subcellularLocation>
</comment>
<dbReference type="SUPFAM" id="SSF48264">
    <property type="entry name" value="Cytochrome P450"/>
    <property type="match status" value="1"/>
</dbReference>
<keyword evidence="8" id="KW-0492">Microsome</keyword>
<evidence type="ECO:0000256" key="10">
    <source>
        <dbReference type="ARBA" id="ARBA00023004"/>
    </source>
</evidence>
<keyword evidence="5" id="KW-0349">Heme</keyword>
<organism evidence="13 14">
    <name type="scientific">Polypedilum vanderplanki</name>
    <name type="common">Sleeping chironomid midge</name>
    <dbReference type="NCBI Taxonomy" id="319348"/>
    <lineage>
        <taxon>Eukaryota</taxon>
        <taxon>Metazoa</taxon>
        <taxon>Ecdysozoa</taxon>
        <taxon>Arthropoda</taxon>
        <taxon>Hexapoda</taxon>
        <taxon>Insecta</taxon>
        <taxon>Pterygota</taxon>
        <taxon>Neoptera</taxon>
        <taxon>Endopterygota</taxon>
        <taxon>Diptera</taxon>
        <taxon>Nematocera</taxon>
        <taxon>Chironomoidea</taxon>
        <taxon>Chironomidae</taxon>
        <taxon>Chironominae</taxon>
        <taxon>Polypedilum</taxon>
        <taxon>Polypedilum</taxon>
    </lineage>
</organism>
<accession>A0A9J6BIV4</accession>
<dbReference type="GO" id="GO:0005506">
    <property type="term" value="F:iron ion binding"/>
    <property type="evidence" value="ECO:0007669"/>
    <property type="project" value="InterPro"/>
</dbReference>
<dbReference type="InterPro" id="IPR002402">
    <property type="entry name" value="Cyt_P450_E_grp-II"/>
</dbReference>
<dbReference type="InterPro" id="IPR036396">
    <property type="entry name" value="Cyt_P450_sf"/>
</dbReference>
<evidence type="ECO:0008006" key="15">
    <source>
        <dbReference type="Google" id="ProtNLM"/>
    </source>
</evidence>
<protein>
    <recommendedName>
        <fullName evidence="15">Cytochrome P450</fullName>
    </recommendedName>
</protein>
<comment type="caution">
    <text evidence="13">The sequence shown here is derived from an EMBL/GenBank/DDBJ whole genome shotgun (WGS) entry which is preliminary data.</text>
</comment>
<evidence type="ECO:0000256" key="7">
    <source>
        <dbReference type="ARBA" id="ARBA00022824"/>
    </source>
</evidence>
<dbReference type="EMBL" id="JADBJN010000003">
    <property type="protein sequence ID" value="KAG5669749.1"/>
    <property type="molecule type" value="Genomic_DNA"/>
</dbReference>
<dbReference type="PANTHER" id="PTHR24292:SF100">
    <property type="entry name" value="CYTOCHROME P450 6A16, ISOFORM B-RELATED"/>
    <property type="match status" value="1"/>
</dbReference>
<sequence length="255" mass="28957">MILTLILVSLLTIFVYIKSRYNFWSSHGFPSAKAKFLIGNLDGVGRSKNTAQKLKEIYDEFQEKEDFVGIYLLISPAILILKPEIIRLVLVKDFSNFSDRGMYYNKKDDPLSANLLTMRVEEWKPMRTKITPTFSTAKIKTMFDIVSNITDNLVDKLSTSDVSGTNITETIAAYSTDVISNIAFGISSNCLADPNSEIRKYSKLIFAMSPRRLMKFFISSQFPKFAAALGFTSTNKIASDYFMKLYGSIRQFQCH</sequence>
<evidence type="ECO:0000256" key="2">
    <source>
        <dbReference type="ARBA" id="ARBA00004174"/>
    </source>
</evidence>
<evidence type="ECO:0000313" key="13">
    <source>
        <dbReference type="EMBL" id="KAG5669749.1"/>
    </source>
</evidence>
<evidence type="ECO:0000256" key="5">
    <source>
        <dbReference type="ARBA" id="ARBA00022617"/>
    </source>
</evidence>
<evidence type="ECO:0000256" key="9">
    <source>
        <dbReference type="ARBA" id="ARBA00023002"/>
    </source>
</evidence>
<evidence type="ECO:0000256" key="1">
    <source>
        <dbReference type="ARBA" id="ARBA00001971"/>
    </source>
</evidence>
<dbReference type="GO" id="GO:0016705">
    <property type="term" value="F:oxidoreductase activity, acting on paired donors, with incorporation or reduction of molecular oxygen"/>
    <property type="evidence" value="ECO:0007669"/>
    <property type="project" value="InterPro"/>
</dbReference>
<dbReference type="AlphaFoldDB" id="A0A9J6BIV4"/>
<comment type="similarity">
    <text evidence="4">Belongs to the cytochrome P450 family.</text>
</comment>
<reference evidence="13" key="1">
    <citation type="submission" date="2021-03" db="EMBL/GenBank/DDBJ databases">
        <title>Chromosome level genome of the anhydrobiotic midge Polypedilum vanderplanki.</title>
        <authorList>
            <person name="Yoshida Y."/>
            <person name="Kikawada T."/>
            <person name="Gusev O."/>
        </authorList>
    </citation>
    <scope>NUCLEOTIDE SEQUENCE</scope>
    <source>
        <strain evidence="13">NIAS01</strain>
        <tissue evidence="13">Whole body or cell culture</tissue>
    </source>
</reference>
<keyword evidence="14" id="KW-1185">Reference proteome</keyword>
<proteinExistence type="inferred from homology"/>
<dbReference type="OrthoDB" id="2789670at2759"/>
<dbReference type="InterPro" id="IPR050476">
    <property type="entry name" value="Insect_CytP450_Detox"/>
</dbReference>
<dbReference type="Gene3D" id="1.10.630.10">
    <property type="entry name" value="Cytochrome P450"/>
    <property type="match status" value="1"/>
</dbReference>
<keyword evidence="10" id="KW-0408">Iron</keyword>